<evidence type="ECO:0000259" key="1">
    <source>
        <dbReference type="Pfam" id="PF14065"/>
    </source>
</evidence>
<gene>
    <name evidence="2" type="ORF">ACFFU1_17760</name>
</gene>
<dbReference type="InterPro" id="IPR025351">
    <property type="entry name" value="Pvc16_N"/>
</dbReference>
<name>A0ABV5H4E0_9FLAO</name>
<comment type="caution">
    <text evidence="2">The sequence shown here is derived from an EMBL/GenBank/DDBJ whole genome shotgun (WGS) entry which is preliminary data.</text>
</comment>
<protein>
    <submittedName>
        <fullName evidence="2">DUF4255 domain-containing protein</fullName>
    </submittedName>
</protein>
<dbReference type="Proteomes" id="UP001589590">
    <property type="component" value="Unassembled WGS sequence"/>
</dbReference>
<feature type="domain" description="Pvc16 N-terminal" evidence="1">
    <location>
        <begin position="8"/>
        <end position="183"/>
    </location>
</feature>
<reference evidence="2 3" key="1">
    <citation type="submission" date="2024-09" db="EMBL/GenBank/DDBJ databases">
        <authorList>
            <person name="Sun Q."/>
            <person name="Mori K."/>
        </authorList>
    </citation>
    <scope>NUCLEOTIDE SEQUENCE [LARGE SCALE GENOMIC DNA]</scope>
    <source>
        <strain evidence="2 3">CECT 8300</strain>
    </source>
</reference>
<keyword evidence="3" id="KW-1185">Reference proteome</keyword>
<sequence>MIHATLNYVKDVLNENFRNEFSISENKVVLSNIINPDGSAVNNTYDKIVFFLINIEEETMLKNNQNRYSQNDSGSFAQTNPTLFLNLHLAFCANFTGSNYSEGLRYLSALIRFFQDRPILNPKLSNSSAKDGRLVFELCKLDYSELSHVWSSVGSKLLPSAIYKVRVLSMEKGAVTKVVPAITNPNKQF</sequence>
<accession>A0ABV5H4E0</accession>
<evidence type="ECO:0000313" key="3">
    <source>
        <dbReference type="Proteomes" id="UP001589590"/>
    </source>
</evidence>
<organism evidence="2 3">
    <name type="scientific">Algibacter miyuki</name>
    <dbReference type="NCBI Taxonomy" id="1306933"/>
    <lineage>
        <taxon>Bacteria</taxon>
        <taxon>Pseudomonadati</taxon>
        <taxon>Bacteroidota</taxon>
        <taxon>Flavobacteriia</taxon>
        <taxon>Flavobacteriales</taxon>
        <taxon>Flavobacteriaceae</taxon>
        <taxon>Algibacter</taxon>
    </lineage>
</organism>
<evidence type="ECO:0000313" key="2">
    <source>
        <dbReference type="EMBL" id="MFB9106759.1"/>
    </source>
</evidence>
<dbReference type="RefSeq" id="WP_290267589.1">
    <property type="nucleotide sequence ID" value="NZ_JAUFQP010000001.1"/>
</dbReference>
<proteinExistence type="predicted"/>
<dbReference type="Pfam" id="PF14065">
    <property type="entry name" value="Pvc16_N"/>
    <property type="match status" value="1"/>
</dbReference>
<dbReference type="EMBL" id="JBHMFA010000033">
    <property type="protein sequence ID" value="MFB9106759.1"/>
    <property type="molecule type" value="Genomic_DNA"/>
</dbReference>